<dbReference type="PANTHER" id="PTHR30483:SF6">
    <property type="entry name" value="PERIPLASMIC BINDING PROTEIN OF ABC TRANSPORTER FOR NATURAL AMINO ACIDS"/>
    <property type="match status" value="1"/>
</dbReference>
<dbReference type="InterPro" id="IPR028082">
    <property type="entry name" value="Peripla_BP_I"/>
</dbReference>
<evidence type="ECO:0000256" key="1">
    <source>
        <dbReference type="ARBA" id="ARBA00010062"/>
    </source>
</evidence>
<organism evidence="6 7">
    <name type="scientific">Hyphomonas polymorpha PS728</name>
    <dbReference type="NCBI Taxonomy" id="1280954"/>
    <lineage>
        <taxon>Bacteria</taxon>
        <taxon>Pseudomonadati</taxon>
        <taxon>Pseudomonadota</taxon>
        <taxon>Alphaproteobacteria</taxon>
        <taxon>Hyphomonadales</taxon>
        <taxon>Hyphomonadaceae</taxon>
        <taxon>Hyphomonas</taxon>
    </lineage>
</organism>
<name>A0A062VQN5_9PROT</name>
<evidence type="ECO:0000313" key="7">
    <source>
        <dbReference type="Proteomes" id="UP000027100"/>
    </source>
</evidence>
<evidence type="ECO:0000256" key="3">
    <source>
        <dbReference type="ARBA" id="ARBA00022970"/>
    </source>
</evidence>
<keyword evidence="2" id="KW-0732">Signal</keyword>
<dbReference type="SUPFAM" id="SSF53822">
    <property type="entry name" value="Periplasmic binding protein-like I"/>
    <property type="match status" value="1"/>
</dbReference>
<protein>
    <recommendedName>
        <fullName evidence="5">Leucine-binding protein domain-containing protein</fullName>
    </recommendedName>
</protein>
<evidence type="ECO:0000259" key="5">
    <source>
        <dbReference type="Pfam" id="PF13458"/>
    </source>
</evidence>
<dbReference type="PATRIC" id="fig|1280954.3.peg.237"/>
<keyword evidence="3" id="KW-0029">Amino-acid transport</keyword>
<comment type="caution">
    <text evidence="6">The sequence shown here is derived from an EMBL/GenBank/DDBJ whole genome shotgun (WGS) entry which is preliminary data.</text>
</comment>
<comment type="similarity">
    <text evidence="1">Belongs to the leucine-binding protein family.</text>
</comment>
<dbReference type="PANTHER" id="PTHR30483">
    <property type="entry name" value="LEUCINE-SPECIFIC-BINDING PROTEIN"/>
    <property type="match status" value="1"/>
</dbReference>
<dbReference type="InterPro" id="IPR051010">
    <property type="entry name" value="BCAA_transport"/>
</dbReference>
<reference evidence="6 7" key="1">
    <citation type="journal article" date="2014" name="Antonie Van Leeuwenhoek">
        <title>Hyphomonas beringensis sp. nov. and Hyphomonas chukchiensis sp. nov., isolated from surface seawater of the Bering Sea and Chukchi Sea.</title>
        <authorList>
            <person name="Li C."/>
            <person name="Lai Q."/>
            <person name="Li G."/>
            <person name="Dong C."/>
            <person name="Wang J."/>
            <person name="Liao Y."/>
            <person name="Shao Z."/>
        </authorList>
    </citation>
    <scope>NUCLEOTIDE SEQUENCE [LARGE SCALE GENOMIC DNA]</scope>
    <source>
        <strain evidence="6 7">PS728</strain>
    </source>
</reference>
<feature type="region of interest" description="Disordered" evidence="4">
    <location>
        <begin position="15"/>
        <end position="54"/>
    </location>
</feature>
<evidence type="ECO:0000313" key="6">
    <source>
        <dbReference type="EMBL" id="KDA00594.1"/>
    </source>
</evidence>
<dbReference type="EMBL" id="ARYM01000001">
    <property type="protein sequence ID" value="KDA00594.1"/>
    <property type="molecule type" value="Genomic_DNA"/>
</dbReference>
<gene>
    <name evidence="6" type="ORF">HPO_01155</name>
</gene>
<dbReference type="Proteomes" id="UP000027100">
    <property type="component" value="Unassembled WGS sequence"/>
</dbReference>
<sequence length="417" mass="43719">MLASLLLATACASAPARPPVSIGTGQPRVDPVTGEPVQPKPGETFDTSQVDEPYFRDDGGLTPDFMRGKDVKRAAVLLPFTHPSANVRSEAESMLAGVELALFELAGTDFLIMPMDTAGRASTAEARADEAIKEGADIILGPLFAANVGGVKQAANRKSIPVVAFSNDPTAAGGGAYLASVMPEEEVIRVMGYAASRGTRTFVYLGPDSPYGRQVEAAMRAEAARNGWRVASSAFYPADSGAGDQARQIASVVKAEYAGSNQRVGVMIPERGTRLLAVAPLLPYNGVDLKRVRLMGTSNWDDSSVWREPTLEGGIFASPDPDNMTTFKDTYRRIYGRAPTDLAAAAYDAAAMAVNLSATGAIQHSGVTDPNGFMGVNGLFRYRLDGTAQRGLAVKQIGGGGASVVEKGITQFPPGGS</sequence>
<accession>A0A062VQN5</accession>
<evidence type="ECO:0000256" key="2">
    <source>
        <dbReference type="ARBA" id="ARBA00022729"/>
    </source>
</evidence>
<dbReference type="Gene3D" id="3.40.50.2300">
    <property type="match status" value="2"/>
</dbReference>
<keyword evidence="3" id="KW-0813">Transport</keyword>
<keyword evidence="7" id="KW-1185">Reference proteome</keyword>
<dbReference type="InterPro" id="IPR028081">
    <property type="entry name" value="Leu-bd"/>
</dbReference>
<proteinExistence type="inferred from homology"/>
<dbReference type="AlphaFoldDB" id="A0A062VQN5"/>
<dbReference type="STRING" id="1280954.HPO_01155"/>
<dbReference type="CDD" id="cd06339">
    <property type="entry name" value="PBP1_YraM_LppC_lipoprotein-like"/>
    <property type="match status" value="1"/>
</dbReference>
<dbReference type="GO" id="GO:0006865">
    <property type="term" value="P:amino acid transport"/>
    <property type="evidence" value="ECO:0007669"/>
    <property type="project" value="UniProtKB-KW"/>
</dbReference>
<dbReference type="Pfam" id="PF13458">
    <property type="entry name" value="Peripla_BP_6"/>
    <property type="match status" value="1"/>
</dbReference>
<feature type="domain" description="Leucine-binding protein" evidence="5">
    <location>
        <begin position="75"/>
        <end position="355"/>
    </location>
</feature>
<dbReference type="eggNOG" id="COG3107">
    <property type="taxonomic scope" value="Bacteria"/>
</dbReference>
<evidence type="ECO:0000256" key="4">
    <source>
        <dbReference type="SAM" id="MobiDB-lite"/>
    </source>
</evidence>